<accession>A0A222E1S2</accession>
<dbReference type="GO" id="GO:0016747">
    <property type="term" value="F:acyltransferase activity, transferring groups other than amino-acyl groups"/>
    <property type="evidence" value="ECO:0007669"/>
    <property type="project" value="InterPro"/>
</dbReference>
<keyword evidence="2" id="KW-0808">Transferase</keyword>
<name>A0A222E1S2_9RHOB</name>
<dbReference type="Proteomes" id="UP000203589">
    <property type="component" value="Chromosome"/>
</dbReference>
<proteinExistence type="predicted"/>
<gene>
    <name evidence="2" type="ORF">ANTHELSMS3_01466</name>
</gene>
<dbReference type="OrthoDB" id="6293260at2"/>
<organism evidence="2 3">
    <name type="scientific">Antarctobacter heliothermus</name>
    <dbReference type="NCBI Taxonomy" id="74033"/>
    <lineage>
        <taxon>Bacteria</taxon>
        <taxon>Pseudomonadati</taxon>
        <taxon>Pseudomonadota</taxon>
        <taxon>Alphaproteobacteria</taxon>
        <taxon>Rhodobacterales</taxon>
        <taxon>Roseobacteraceae</taxon>
        <taxon>Antarctobacter</taxon>
    </lineage>
</organism>
<dbReference type="AlphaFoldDB" id="A0A222E1S2"/>
<dbReference type="Pfam" id="PF13302">
    <property type="entry name" value="Acetyltransf_3"/>
    <property type="match status" value="1"/>
</dbReference>
<dbReference type="RefSeq" id="WP_094034288.1">
    <property type="nucleotide sequence ID" value="NZ_CP022540.1"/>
</dbReference>
<evidence type="ECO:0000259" key="1">
    <source>
        <dbReference type="PROSITE" id="PS51186"/>
    </source>
</evidence>
<dbReference type="InterPro" id="IPR000182">
    <property type="entry name" value="GNAT_dom"/>
</dbReference>
<dbReference type="KEGG" id="aht:ANTHELSMS3_01466"/>
<dbReference type="PROSITE" id="PS51186">
    <property type="entry name" value="GNAT"/>
    <property type="match status" value="1"/>
</dbReference>
<reference evidence="2 3" key="1">
    <citation type="submission" date="2017-07" db="EMBL/GenBank/DDBJ databases">
        <title>Genome Sequence of Antarctobacter heliothermus Strain SMS3 Isolated from a culture of the Diatom Skeletonema marinoi.</title>
        <authorList>
            <person name="Topel M."/>
            <person name="Pinder M.I.M."/>
            <person name="Johansson O.N."/>
            <person name="Kourtchenko O."/>
            <person name="Godhe A."/>
            <person name="Clarke A.K."/>
        </authorList>
    </citation>
    <scope>NUCLEOTIDE SEQUENCE [LARGE SCALE GENOMIC DNA]</scope>
    <source>
        <strain evidence="2 3">SMS3</strain>
    </source>
</reference>
<dbReference type="InterPro" id="IPR016181">
    <property type="entry name" value="Acyl_CoA_acyltransferase"/>
</dbReference>
<dbReference type="PANTHER" id="PTHR43792">
    <property type="entry name" value="GNAT FAMILY, PUTATIVE (AFU_ORTHOLOGUE AFUA_3G00765)-RELATED-RELATED"/>
    <property type="match status" value="1"/>
</dbReference>
<dbReference type="Gene3D" id="3.40.630.30">
    <property type="match status" value="1"/>
</dbReference>
<keyword evidence="3" id="KW-1185">Reference proteome</keyword>
<sequence length="172" mass="19202">MPAPTLHTPRLTLRPHVLSDMDGFEAFYASTRAAFMDAPKNRTHLWYGFSSEVGSWDLMGFGAWAIDVDGQMAGQIAITHPPHFPERELGWIIFDGFEGCGYAFEAATVALHWAWEQEMPTLVSYIDHRNARSIALAQRLSAKLDPRAATYDDVDVVYRHSPDTDGGPEAYA</sequence>
<dbReference type="PANTHER" id="PTHR43792:SF1">
    <property type="entry name" value="N-ACETYLTRANSFERASE DOMAIN-CONTAINING PROTEIN"/>
    <property type="match status" value="1"/>
</dbReference>
<evidence type="ECO:0000313" key="2">
    <source>
        <dbReference type="EMBL" id="ASP20164.1"/>
    </source>
</evidence>
<evidence type="ECO:0000313" key="3">
    <source>
        <dbReference type="Proteomes" id="UP000203589"/>
    </source>
</evidence>
<dbReference type="InterPro" id="IPR051531">
    <property type="entry name" value="N-acetyltransferase"/>
</dbReference>
<feature type="domain" description="N-acetyltransferase" evidence="1">
    <location>
        <begin position="11"/>
        <end position="163"/>
    </location>
</feature>
<protein>
    <submittedName>
        <fullName evidence="2">Acetyltransferase (GNAT) domain protein</fullName>
    </submittedName>
</protein>
<dbReference type="EMBL" id="CP022540">
    <property type="protein sequence ID" value="ASP20164.1"/>
    <property type="molecule type" value="Genomic_DNA"/>
</dbReference>
<dbReference type="SUPFAM" id="SSF55729">
    <property type="entry name" value="Acyl-CoA N-acyltransferases (Nat)"/>
    <property type="match status" value="1"/>
</dbReference>